<feature type="transmembrane region" description="Helical" evidence="10">
    <location>
        <begin position="464"/>
        <end position="481"/>
    </location>
</feature>
<evidence type="ECO:0000256" key="9">
    <source>
        <dbReference type="PROSITE-ProRule" id="PRU00433"/>
    </source>
</evidence>
<keyword evidence="4 10" id="KW-0812">Transmembrane</keyword>
<keyword evidence="8 10" id="KW-0472">Membrane</keyword>
<dbReference type="PANTHER" id="PTHR31632:SF2">
    <property type="entry name" value="PLASMA MEMBRANE IRON PERMEASE"/>
    <property type="match status" value="1"/>
</dbReference>
<evidence type="ECO:0000256" key="7">
    <source>
        <dbReference type="ARBA" id="ARBA00023004"/>
    </source>
</evidence>
<dbReference type="SUPFAM" id="SSF46626">
    <property type="entry name" value="Cytochrome c"/>
    <property type="match status" value="1"/>
</dbReference>
<feature type="transmembrane region" description="Helical" evidence="10">
    <location>
        <begin position="431"/>
        <end position="452"/>
    </location>
</feature>
<dbReference type="Pfam" id="PF00034">
    <property type="entry name" value="Cytochrom_C"/>
    <property type="match status" value="1"/>
</dbReference>
<evidence type="ECO:0000313" key="12">
    <source>
        <dbReference type="EMBL" id="MCZ0867222.1"/>
    </source>
</evidence>
<evidence type="ECO:0000256" key="2">
    <source>
        <dbReference type="ARBA" id="ARBA00008333"/>
    </source>
</evidence>
<accession>A0A9J6RRA6</accession>
<evidence type="ECO:0000256" key="5">
    <source>
        <dbReference type="ARBA" id="ARBA00022723"/>
    </source>
</evidence>
<dbReference type="InterPro" id="IPR004923">
    <property type="entry name" value="FTR1/Fip1/EfeU"/>
</dbReference>
<sequence length="653" mass="72157">MPSLVMTLSSERKHSIRRIYAFCFLFVFVSWSIVGLAASEDHQVELRQIAQLAEYIGVDYSEAVDDGQITDNGEYQEMLEFSSLITTKISRVAESLSKFQPIVHQAKSLQSSIQNKQSINTVRVLTAELRYSVLTLAPQSSLPTALMATAERQQMYENSCASCHGATGQGDGIAAANLEPSPTDFTDKERALNRSILGLYDAIANGIDGTAMPAFDQLTDQQKWSLAFYVGSLAFQPSEQLLAQADPVISLQQLVNYSPTLLAKELPDKHINVVEQLRANPDSLFVAKSTPLTVTRERLKAAQSAYHMGEYDRAHNLTVSAYLDGFELVENNLDARNQALRKSIETTLIKLRHAISQPQNDSELDSVMSNAFNQLDQAEQLLTESALSNGTLFSASLVILLREGLEALLVIIALTTVLIRTQRRDALKYVHAGWISALFAGGATWLVAQTLISISGASREVMEGVAAMLAAVVLFYVGIWMHDKTHAEQWQAYIQQHINTKLKSGTLWGLTALAFIAVYREVFETVLFYQSLLTQSVDAQFSYVAGGFFLGTIILFVLAWVLIKYSIKLPIARFFATTTYLLLALSFVLMGKAVSALQEAAFIDISPLPISFSIEWIGVNSTWQGVLSQALILLTFAVVILRSKVRRNSIRQA</sequence>
<evidence type="ECO:0000259" key="11">
    <source>
        <dbReference type="PROSITE" id="PS51007"/>
    </source>
</evidence>
<dbReference type="PROSITE" id="PS51007">
    <property type="entry name" value="CYTC"/>
    <property type="match status" value="1"/>
</dbReference>
<keyword evidence="5 9" id="KW-0479">Metal-binding</keyword>
<evidence type="ECO:0000256" key="6">
    <source>
        <dbReference type="ARBA" id="ARBA00022989"/>
    </source>
</evidence>
<feature type="transmembrane region" description="Helical" evidence="10">
    <location>
        <begin position="540"/>
        <end position="562"/>
    </location>
</feature>
<proteinExistence type="inferred from homology"/>
<dbReference type="Proteomes" id="UP001069090">
    <property type="component" value="Unassembled WGS sequence"/>
</dbReference>
<dbReference type="GO" id="GO:0033573">
    <property type="term" value="C:high-affinity iron permease complex"/>
    <property type="evidence" value="ECO:0007669"/>
    <property type="project" value="InterPro"/>
</dbReference>
<keyword evidence="13" id="KW-1185">Reference proteome</keyword>
<feature type="transmembrane region" description="Helical" evidence="10">
    <location>
        <begin position="574"/>
        <end position="594"/>
    </location>
</feature>
<evidence type="ECO:0000313" key="13">
    <source>
        <dbReference type="Proteomes" id="UP001069090"/>
    </source>
</evidence>
<dbReference type="GO" id="GO:0020037">
    <property type="term" value="F:heme binding"/>
    <property type="evidence" value="ECO:0007669"/>
    <property type="project" value="InterPro"/>
</dbReference>
<evidence type="ECO:0000256" key="10">
    <source>
        <dbReference type="SAM" id="Phobius"/>
    </source>
</evidence>
<protein>
    <submittedName>
        <fullName evidence="12">Cytochrome c/FTR1 family iron permease</fullName>
    </submittedName>
</protein>
<dbReference type="InterPro" id="IPR036909">
    <property type="entry name" value="Cyt_c-like_dom_sf"/>
</dbReference>
<evidence type="ECO:0000256" key="4">
    <source>
        <dbReference type="ARBA" id="ARBA00022692"/>
    </source>
</evidence>
<feature type="transmembrane region" description="Helical" evidence="10">
    <location>
        <begin position="622"/>
        <end position="641"/>
    </location>
</feature>
<dbReference type="Gene3D" id="1.10.760.10">
    <property type="entry name" value="Cytochrome c-like domain"/>
    <property type="match status" value="1"/>
</dbReference>
<keyword evidence="6 10" id="KW-1133">Transmembrane helix</keyword>
<keyword evidence="3 9" id="KW-0349">Heme</keyword>
<comment type="caution">
    <text evidence="12">The sequence shown here is derived from an EMBL/GenBank/DDBJ whole genome shotgun (WGS) entry which is preliminary data.</text>
</comment>
<dbReference type="InterPro" id="IPR009056">
    <property type="entry name" value="Cyt_c-like_dom"/>
</dbReference>
<dbReference type="GO" id="GO:0009055">
    <property type="term" value="F:electron transfer activity"/>
    <property type="evidence" value="ECO:0007669"/>
    <property type="project" value="InterPro"/>
</dbReference>
<feature type="transmembrane region" description="Helical" evidence="10">
    <location>
        <begin position="392"/>
        <end position="419"/>
    </location>
</feature>
<dbReference type="EMBL" id="JAPTGG010000030">
    <property type="protein sequence ID" value="MCZ0867222.1"/>
    <property type="molecule type" value="Genomic_DNA"/>
</dbReference>
<gene>
    <name evidence="12" type="ORF">O0V09_18650</name>
</gene>
<dbReference type="GO" id="GO:0046872">
    <property type="term" value="F:metal ion binding"/>
    <property type="evidence" value="ECO:0007669"/>
    <property type="project" value="UniProtKB-KW"/>
</dbReference>
<dbReference type="Pfam" id="PF03239">
    <property type="entry name" value="FTR1"/>
    <property type="match status" value="1"/>
</dbReference>
<feature type="domain" description="Cytochrome c" evidence="11">
    <location>
        <begin position="147"/>
        <end position="234"/>
    </location>
</feature>
<dbReference type="GO" id="GO:0015093">
    <property type="term" value="F:ferrous iron transmembrane transporter activity"/>
    <property type="evidence" value="ECO:0007669"/>
    <property type="project" value="TreeGrafter"/>
</dbReference>
<evidence type="ECO:0000256" key="8">
    <source>
        <dbReference type="ARBA" id="ARBA00023136"/>
    </source>
</evidence>
<feature type="transmembrane region" description="Helical" evidence="10">
    <location>
        <begin position="502"/>
        <end position="520"/>
    </location>
</feature>
<evidence type="ECO:0000256" key="3">
    <source>
        <dbReference type="ARBA" id="ARBA00022617"/>
    </source>
</evidence>
<dbReference type="AlphaFoldDB" id="A0A9J6RRA6"/>
<reference evidence="12 13" key="1">
    <citation type="submission" date="2022-12" db="EMBL/GenBank/DDBJ databases">
        <title>Dasania phycosphaerae sp. nov., isolated from particulate material of the south coast of Korea.</title>
        <authorList>
            <person name="Jiang Y."/>
        </authorList>
    </citation>
    <scope>NUCLEOTIDE SEQUENCE [LARGE SCALE GENOMIC DNA]</scope>
    <source>
        <strain evidence="12 13">GY-19</strain>
    </source>
</reference>
<keyword evidence="7 9" id="KW-0408">Iron</keyword>
<comment type="subcellular location">
    <subcellularLocation>
        <location evidence="1">Membrane</location>
        <topology evidence="1">Multi-pass membrane protein</topology>
    </subcellularLocation>
</comment>
<feature type="transmembrane region" description="Helical" evidence="10">
    <location>
        <begin position="20"/>
        <end position="38"/>
    </location>
</feature>
<dbReference type="PANTHER" id="PTHR31632">
    <property type="entry name" value="IRON TRANSPORTER FTH1"/>
    <property type="match status" value="1"/>
</dbReference>
<evidence type="ECO:0000256" key="1">
    <source>
        <dbReference type="ARBA" id="ARBA00004141"/>
    </source>
</evidence>
<comment type="similarity">
    <text evidence="2">Belongs to the oxidase-dependent Fe transporter (OFeT) (TC 9.A.10.1) family.</text>
</comment>
<dbReference type="RefSeq" id="WP_268905458.1">
    <property type="nucleotide sequence ID" value="NZ_JAPTGG010000030.1"/>
</dbReference>
<name>A0A9J6RRA6_9GAMM</name>
<organism evidence="12 13">
    <name type="scientific">Dasania phycosphaerae</name>
    <dbReference type="NCBI Taxonomy" id="2950436"/>
    <lineage>
        <taxon>Bacteria</taxon>
        <taxon>Pseudomonadati</taxon>
        <taxon>Pseudomonadota</taxon>
        <taxon>Gammaproteobacteria</taxon>
        <taxon>Cellvibrionales</taxon>
        <taxon>Spongiibacteraceae</taxon>
        <taxon>Dasania</taxon>
    </lineage>
</organism>